<sequence>MAEAELRNIVAGLTIVFILWIAGYAIFSSLQNRVKAVAVSARQTTPWQRVLLLTAFIFDGYLIARAWFPALDQWVYAQPSPAPILAIAVMIAGGGLMVLTHLHMGASWRIGVPQDGGDIAKLITTGPHGASRNPIYLGILIMLAGATIAAPGPLTISGLIVTFIGMQSIIAEEEAYLERQFSDEYTAYKTRTRRWV</sequence>
<feature type="transmembrane region" description="Helical" evidence="5">
    <location>
        <begin position="6"/>
        <end position="30"/>
    </location>
</feature>
<evidence type="ECO:0000256" key="4">
    <source>
        <dbReference type="ARBA" id="ARBA00023136"/>
    </source>
</evidence>
<keyword evidence="2 5" id="KW-0812">Transmembrane</keyword>
<feature type="transmembrane region" description="Helical" evidence="5">
    <location>
        <begin position="80"/>
        <end position="99"/>
    </location>
</feature>
<dbReference type="AlphaFoldDB" id="A0A3B0SCJ1"/>
<gene>
    <name evidence="6" type="ORF">MNBD_ALPHA05-1579</name>
</gene>
<feature type="transmembrane region" description="Helical" evidence="5">
    <location>
        <begin position="135"/>
        <end position="164"/>
    </location>
</feature>
<proteinExistence type="predicted"/>
<dbReference type="EMBL" id="UOEH01000251">
    <property type="protein sequence ID" value="VAV98348.1"/>
    <property type="molecule type" value="Genomic_DNA"/>
</dbReference>
<feature type="transmembrane region" description="Helical" evidence="5">
    <location>
        <begin position="50"/>
        <end position="68"/>
    </location>
</feature>
<dbReference type="Pfam" id="PF04191">
    <property type="entry name" value="PEMT"/>
    <property type="match status" value="1"/>
</dbReference>
<evidence type="ECO:0000313" key="6">
    <source>
        <dbReference type="EMBL" id="VAV98348.1"/>
    </source>
</evidence>
<protein>
    <recommendedName>
        <fullName evidence="7">Isoprenylcysteine carboxylmethyltransferase family protein</fullName>
    </recommendedName>
</protein>
<evidence type="ECO:0000256" key="1">
    <source>
        <dbReference type="ARBA" id="ARBA00004127"/>
    </source>
</evidence>
<evidence type="ECO:0000256" key="5">
    <source>
        <dbReference type="SAM" id="Phobius"/>
    </source>
</evidence>
<evidence type="ECO:0008006" key="7">
    <source>
        <dbReference type="Google" id="ProtNLM"/>
    </source>
</evidence>
<comment type="subcellular location">
    <subcellularLocation>
        <location evidence="1">Endomembrane system</location>
        <topology evidence="1">Multi-pass membrane protein</topology>
    </subcellularLocation>
</comment>
<dbReference type="GO" id="GO:0012505">
    <property type="term" value="C:endomembrane system"/>
    <property type="evidence" value="ECO:0007669"/>
    <property type="project" value="UniProtKB-SubCell"/>
</dbReference>
<dbReference type="InterPro" id="IPR007318">
    <property type="entry name" value="Phopholipid_MeTrfase"/>
</dbReference>
<organism evidence="6">
    <name type="scientific">hydrothermal vent metagenome</name>
    <dbReference type="NCBI Taxonomy" id="652676"/>
    <lineage>
        <taxon>unclassified sequences</taxon>
        <taxon>metagenomes</taxon>
        <taxon>ecological metagenomes</taxon>
    </lineage>
</organism>
<keyword evidence="4 5" id="KW-0472">Membrane</keyword>
<accession>A0A3B0SCJ1</accession>
<evidence type="ECO:0000256" key="2">
    <source>
        <dbReference type="ARBA" id="ARBA00022692"/>
    </source>
</evidence>
<name>A0A3B0SCJ1_9ZZZZ</name>
<keyword evidence="3 5" id="KW-1133">Transmembrane helix</keyword>
<dbReference type="PANTHER" id="PTHR12714:SF9">
    <property type="entry name" value="PROTEIN-S-ISOPRENYLCYSTEINE O-METHYLTRANSFERASE"/>
    <property type="match status" value="1"/>
</dbReference>
<dbReference type="Gene3D" id="1.20.120.1630">
    <property type="match status" value="1"/>
</dbReference>
<reference evidence="6" key="1">
    <citation type="submission" date="2018-06" db="EMBL/GenBank/DDBJ databases">
        <authorList>
            <person name="Zhirakovskaya E."/>
        </authorList>
    </citation>
    <scope>NUCLEOTIDE SEQUENCE</scope>
</reference>
<dbReference type="PANTHER" id="PTHR12714">
    <property type="entry name" value="PROTEIN-S ISOPRENYLCYSTEINE O-METHYLTRANSFERASE"/>
    <property type="match status" value="1"/>
</dbReference>
<evidence type="ECO:0000256" key="3">
    <source>
        <dbReference type="ARBA" id="ARBA00022989"/>
    </source>
</evidence>
<dbReference type="GO" id="GO:0016740">
    <property type="term" value="F:transferase activity"/>
    <property type="evidence" value="ECO:0007669"/>
    <property type="project" value="UniProtKB-ARBA"/>
</dbReference>